<organism evidence="12 13">
    <name type="scientific">Cirrhinus mrigala</name>
    <name type="common">Mrigala</name>
    <dbReference type="NCBI Taxonomy" id="683832"/>
    <lineage>
        <taxon>Eukaryota</taxon>
        <taxon>Metazoa</taxon>
        <taxon>Chordata</taxon>
        <taxon>Craniata</taxon>
        <taxon>Vertebrata</taxon>
        <taxon>Euteleostomi</taxon>
        <taxon>Actinopterygii</taxon>
        <taxon>Neopterygii</taxon>
        <taxon>Teleostei</taxon>
        <taxon>Ostariophysi</taxon>
        <taxon>Cypriniformes</taxon>
        <taxon>Cyprinidae</taxon>
        <taxon>Labeoninae</taxon>
        <taxon>Labeonini</taxon>
        <taxon>Cirrhinus</taxon>
    </lineage>
</organism>
<feature type="transmembrane region" description="Helical" evidence="10">
    <location>
        <begin position="18"/>
        <end position="36"/>
    </location>
</feature>
<dbReference type="PANTHER" id="PTHR22984">
    <property type="entry name" value="SERINE/THREONINE-PROTEIN KINASE PIM"/>
    <property type="match status" value="1"/>
</dbReference>
<keyword evidence="3" id="KW-0723">Serine/threonine-protein kinase</keyword>
<comment type="similarity">
    <text evidence="1">Belongs to the protein kinase superfamily. CAMK Ser/Thr protein kinase family. PIM subfamily.</text>
</comment>
<evidence type="ECO:0000256" key="7">
    <source>
        <dbReference type="ARBA" id="ARBA00022840"/>
    </source>
</evidence>
<keyword evidence="4" id="KW-0808">Transferase</keyword>
<evidence type="ECO:0000313" key="12">
    <source>
        <dbReference type="EMBL" id="KAL0164917.1"/>
    </source>
</evidence>
<dbReference type="InterPro" id="IPR000719">
    <property type="entry name" value="Prot_kinase_dom"/>
</dbReference>
<dbReference type="GO" id="GO:0004674">
    <property type="term" value="F:protein serine/threonine kinase activity"/>
    <property type="evidence" value="ECO:0007669"/>
    <property type="project" value="UniProtKB-KW"/>
</dbReference>
<dbReference type="EMBL" id="JAMKFB020000020">
    <property type="protein sequence ID" value="KAL0164917.1"/>
    <property type="molecule type" value="Genomic_DNA"/>
</dbReference>
<dbReference type="AlphaFoldDB" id="A0ABD0NT64"/>
<feature type="domain" description="Protein kinase" evidence="11">
    <location>
        <begin position="1"/>
        <end position="54"/>
    </location>
</feature>
<evidence type="ECO:0000259" key="11">
    <source>
        <dbReference type="PROSITE" id="PS50011"/>
    </source>
</evidence>
<dbReference type="Gene3D" id="1.10.510.10">
    <property type="entry name" value="Transferase(Phosphotransferase) domain 1"/>
    <property type="match status" value="1"/>
</dbReference>
<dbReference type="InterPro" id="IPR011009">
    <property type="entry name" value="Kinase-like_dom_sf"/>
</dbReference>
<evidence type="ECO:0000256" key="3">
    <source>
        <dbReference type="ARBA" id="ARBA00022527"/>
    </source>
</evidence>
<dbReference type="SUPFAM" id="SSF56112">
    <property type="entry name" value="Protein kinase-like (PK-like)"/>
    <property type="match status" value="1"/>
</dbReference>
<dbReference type="PANTHER" id="PTHR22984:SF11">
    <property type="entry name" value="AURORA KINASE-RELATED"/>
    <property type="match status" value="1"/>
</dbReference>
<evidence type="ECO:0000256" key="1">
    <source>
        <dbReference type="ARBA" id="ARBA00005505"/>
    </source>
</evidence>
<evidence type="ECO:0000256" key="9">
    <source>
        <dbReference type="ARBA" id="ARBA00048679"/>
    </source>
</evidence>
<keyword evidence="7" id="KW-0067">ATP-binding</keyword>
<keyword evidence="10" id="KW-0812">Transmembrane</keyword>
<keyword evidence="10" id="KW-0472">Membrane</keyword>
<dbReference type="PROSITE" id="PS50011">
    <property type="entry name" value="PROTEIN_KINASE_DOM"/>
    <property type="match status" value="1"/>
</dbReference>
<dbReference type="EC" id="2.7.11.1" evidence="2"/>
<protein>
    <recommendedName>
        <fullName evidence="2">non-specific serine/threonine protein kinase</fullName>
        <ecNumber evidence="2">2.7.11.1</ecNumber>
    </recommendedName>
</protein>
<evidence type="ECO:0000256" key="10">
    <source>
        <dbReference type="SAM" id="Phobius"/>
    </source>
</evidence>
<evidence type="ECO:0000256" key="5">
    <source>
        <dbReference type="ARBA" id="ARBA00022741"/>
    </source>
</evidence>
<evidence type="ECO:0000256" key="4">
    <source>
        <dbReference type="ARBA" id="ARBA00022679"/>
    </source>
</evidence>
<evidence type="ECO:0000256" key="8">
    <source>
        <dbReference type="ARBA" id="ARBA00047899"/>
    </source>
</evidence>
<keyword evidence="13" id="KW-1185">Reference proteome</keyword>
<reference evidence="12 13" key="1">
    <citation type="submission" date="2024-05" db="EMBL/GenBank/DDBJ databases">
        <title>Genome sequencing and assembly of Indian major carp, Cirrhinus mrigala (Hamilton, 1822).</title>
        <authorList>
            <person name="Mohindra V."/>
            <person name="Chowdhury L.M."/>
            <person name="Lal K."/>
            <person name="Jena J.K."/>
        </authorList>
    </citation>
    <scope>NUCLEOTIDE SEQUENCE [LARGE SCALE GENOMIC DNA]</scope>
    <source>
        <strain evidence="12">CM1030</strain>
        <tissue evidence="12">Blood</tissue>
    </source>
</reference>
<proteinExistence type="inferred from homology"/>
<evidence type="ECO:0000313" key="13">
    <source>
        <dbReference type="Proteomes" id="UP001529510"/>
    </source>
</evidence>
<comment type="catalytic activity">
    <reaction evidence="9">
        <text>L-seryl-[protein] + ATP = O-phospho-L-seryl-[protein] + ADP + H(+)</text>
        <dbReference type="Rhea" id="RHEA:17989"/>
        <dbReference type="Rhea" id="RHEA-COMP:9863"/>
        <dbReference type="Rhea" id="RHEA-COMP:11604"/>
        <dbReference type="ChEBI" id="CHEBI:15378"/>
        <dbReference type="ChEBI" id="CHEBI:29999"/>
        <dbReference type="ChEBI" id="CHEBI:30616"/>
        <dbReference type="ChEBI" id="CHEBI:83421"/>
        <dbReference type="ChEBI" id="CHEBI:456216"/>
        <dbReference type="EC" id="2.7.11.1"/>
    </reaction>
</comment>
<evidence type="ECO:0000256" key="2">
    <source>
        <dbReference type="ARBA" id="ARBA00012513"/>
    </source>
</evidence>
<sequence length="54" mass="6306">MFCPPEFNVDGRYHAKPATVWSLGILLFVMVCGYYPDEEDLNRINKDDWSIPEL</sequence>
<evidence type="ECO:0000256" key="6">
    <source>
        <dbReference type="ARBA" id="ARBA00022777"/>
    </source>
</evidence>
<keyword evidence="10" id="KW-1133">Transmembrane helix</keyword>
<dbReference type="InterPro" id="IPR051138">
    <property type="entry name" value="PIM_Ser/Thr_kinase"/>
</dbReference>
<keyword evidence="6" id="KW-0418">Kinase</keyword>
<comment type="catalytic activity">
    <reaction evidence="8">
        <text>L-threonyl-[protein] + ATP = O-phospho-L-threonyl-[protein] + ADP + H(+)</text>
        <dbReference type="Rhea" id="RHEA:46608"/>
        <dbReference type="Rhea" id="RHEA-COMP:11060"/>
        <dbReference type="Rhea" id="RHEA-COMP:11605"/>
        <dbReference type="ChEBI" id="CHEBI:15378"/>
        <dbReference type="ChEBI" id="CHEBI:30013"/>
        <dbReference type="ChEBI" id="CHEBI:30616"/>
        <dbReference type="ChEBI" id="CHEBI:61977"/>
        <dbReference type="ChEBI" id="CHEBI:456216"/>
        <dbReference type="EC" id="2.7.11.1"/>
    </reaction>
</comment>
<gene>
    <name evidence="12" type="ORF">M9458_040670</name>
</gene>
<dbReference type="GO" id="GO:0005524">
    <property type="term" value="F:ATP binding"/>
    <property type="evidence" value="ECO:0007669"/>
    <property type="project" value="UniProtKB-KW"/>
</dbReference>
<name>A0ABD0NT64_CIRMR</name>
<accession>A0ABD0NT64</accession>
<dbReference type="Proteomes" id="UP001529510">
    <property type="component" value="Unassembled WGS sequence"/>
</dbReference>
<comment type="caution">
    <text evidence="12">The sequence shown here is derived from an EMBL/GenBank/DDBJ whole genome shotgun (WGS) entry which is preliminary data.</text>
</comment>
<keyword evidence="5" id="KW-0547">Nucleotide-binding</keyword>
<feature type="non-terminal residue" evidence="12">
    <location>
        <position position="54"/>
    </location>
</feature>